<dbReference type="HOGENOM" id="CLU_1465551_0_0_12"/>
<dbReference type="EMBL" id="CP005746">
    <property type="protein sequence ID" value="AHH11072.1"/>
    <property type="molecule type" value="Genomic_DNA"/>
</dbReference>
<sequence>MIFKNRKSRYNILFKSNLSTADIAKVLGVRESTVLRVKSSFLGELASDLDTDTVFKSCNNVDLDALARDVTCDAYKLEQERDSFYKAFYRIANSYVNSHFKNKKLTLQSAFRKLIDVNEDILSLEREIVNSDDKNLCKKLKLNLKHKIYKRDRISREIVMNGMREDHECLIRLKEIFDKSLKLE</sequence>
<dbReference type="Proteomes" id="UP000019330">
    <property type="component" value="Plasmid unnamed"/>
</dbReference>
<protein>
    <submittedName>
        <fullName evidence="1">Uncharacterized protein</fullName>
    </submittedName>
</protein>
<gene>
    <name evidence="1" type="ORF">BCO_0003000</name>
</gene>
<keyword evidence="1" id="KW-0614">Plasmid</keyword>
<accession>W5SW03</accession>
<evidence type="ECO:0000313" key="1">
    <source>
        <dbReference type="EMBL" id="AHH11072.1"/>
    </source>
</evidence>
<keyword evidence="2" id="KW-1185">Reference proteome</keyword>
<reference evidence="1" key="1">
    <citation type="submission" date="2013-04" db="EMBL/GenBank/DDBJ databases">
        <title>Comparative Genomics of Relapsing Fever Spirochetes.</title>
        <authorList>
            <person name="Schwan T.G."/>
            <person name="Raffel S.J."/>
            <person name="Porcella S.F."/>
            <person name="Martens C.A."/>
            <person name="Bruno D.P."/>
            <person name="Ricklefs S.M."/>
            <person name="Barbian K.B."/>
        </authorList>
    </citation>
    <scope>NUCLEOTIDE SEQUENCE</scope>
    <source>
        <strain evidence="1">Co53</strain>
        <plasmid evidence="1">unnamed</plasmid>
    </source>
</reference>
<name>W5SW03_9SPIR</name>
<proteinExistence type="predicted"/>
<evidence type="ECO:0000313" key="2">
    <source>
        <dbReference type="Proteomes" id="UP000019330"/>
    </source>
</evidence>
<dbReference type="AlphaFoldDB" id="W5SW03"/>
<organism evidence="1">
    <name type="scientific">Borrelia coriaceae ATCC 43381</name>
    <dbReference type="NCBI Taxonomy" id="1408429"/>
    <lineage>
        <taxon>Bacteria</taxon>
        <taxon>Pseudomonadati</taxon>
        <taxon>Spirochaetota</taxon>
        <taxon>Spirochaetia</taxon>
        <taxon>Spirochaetales</taxon>
        <taxon>Borreliaceae</taxon>
        <taxon>Borrelia</taxon>
    </lineage>
</organism>
<dbReference type="OrthoDB" id="350504at2"/>
<geneLocation type="plasmid" evidence="1 2">
    <name>unnamed</name>
</geneLocation>